<evidence type="ECO:0000256" key="12">
    <source>
        <dbReference type="RuleBase" id="RU003388"/>
    </source>
</evidence>
<name>I3XQE9_DESAM</name>
<dbReference type="InterPro" id="IPR020829">
    <property type="entry name" value="GlycerAld_3-P_DH_cat"/>
</dbReference>
<evidence type="ECO:0000256" key="6">
    <source>
        <dbReference type="ARBA" id="ARBA00023027"/>
    </source>
</evidence>
<accession>I3XQE9</accession>
<dbReference type="InterPro" id="IPR020830">
    <property type="entry name" value="GlycerAld_3-P_DH_AS"/>
</dbReference>
<dbReference type="GeneID" id="13061950"/>
<comment type="catalytic activity">
    <reaction evidence="8 10 12">
        <text>D-glyceraldehyde 3-phosphate + phosphate + NADP(+) = (2R)-3-phospho-glyceroyl phosphate + NADPH + H(+)</text>
        <dbReference type="Rhea" id="RHEA:10296"/>
        <dbReference type="ChEBI" id="CHEBI:15378"/>
        <dbReference type="ChEBI" id="CHEBI:43474"/>
        <dbReference type="ChEBI" id="CHEBI:57604"/>
        <dbReference type="ChEBI" id="CHEBI:57783"/>
        <dbReference type="ChEBI" id="CHEBI:58349"/>
        <dbReference type="ChEBI" id="CHEBI:59776"/>
        <dbReference type="EC" id="1.2.1.59"/>
    </reaction>
</comment>
<feature type="binding site" evidence="10">
    <location>
        <begin position="194"/>
        <end position="195"/>
    </location>
    <ligand>
        <name>D-glyceraldehyde 3-phosphate</name>
        <dbReference type="ChEBI" id="CHEBI:59776"/>
    </ligand>
</feature>
<comment type="subunit">
    <text evidence="3 10 12">Homotetramer.</text>
</comment>
<dbReference type="RefSeq" id="WP_014767076.1">
    <property type="nucleotide sequence ID" value="NC_018001.1"/>
</dbReference>
<evidence type="ECO:0000259" key="13">
    <source>
        <dbReference type="SMART" id="SM00846"/>
    </source>
</evidence>
<protein>
    <recommendedName>
        <fullName evidence="10 12">Glyceraldehyde-3-phosphate dehydrogenase</fullName>
        <shortName evidence="10">GAPDH</shortName>
        <ecNumber evidence="10 12">1.2.1.59</ecNumber>
    </recommendedName>
    <alternativeName>
        <fullName evidence="10">NAD(P)-dependent glyceraldehyde-3-phosphate dehydrogenase</fullName>
    </alternativeName>
</protein>
<reference evidence="14 15" key="1">
    <citation type="journal article" date="2012" name="J. Bacteriol.">
        <title>Complete Genome Sequence of Desulfurococcus fermentans, a Hyperthermophilic Cellulolytic Crenarchaeon Isolated from a Freshwater Hot Spring in Kamchatka, Russia.</title>
        <authorList>
            <person name="Susanti D."/>
            <person name="Johnson E.F."/>
            <person name="Rodriguez J.R."/>
            <person name="Anderson I."/>
            <person name="Perevalova A.A."/>
            <person name="Kyrpides N."/>
            <person name="Lucas S."/>
            <person name="Han J."/>
            <person name="Lapidus A."/>
            <person name="Cheng J.F."/>
            <person name="Goodwin L."/>
            <person name="Pitluck S."/>
            <person name="Mavrommatis K."/>
            <person name="Peters L."/>
            <person name="Land M.L."/>
            <person name="Hauser L."/>
            <person name="Gopalan V."/>
            <person name="Chan P.P."/>
            <person name="Lowe T.M."/>
            <person name="Atomi H."/>
            <person name="Bonch-Osmolovskaya E.A."/>
            <person name="Woyke T."/>
            <person name="Mukhopadhyay B."/>
        </authorList>
    </citation>
    <scope>NUCLEOTIDE SEQUENCE [LARGE SCALE GENOMIC DNA]</scope>
    <source>
        <strain evidence="14 15">DSM 16532</strain>
    </source>
</reference>
<evidence type="ECO:0000256" key="7">
    <source>
        <dbReference type="ARBA" id="ARBA00023152"/>
    </source>
</evidence>
<keyword evidence="7 10" id="KW-0324">Glycolysis</keyword>
<feature type="binding site" evidence="10">
    <location>
        <position position="110"/>
    </location>
    <ligand>
        <name>NAD(+)</name>
        <dbReference type="ChEBI" id="CHEBI:57540"/>
    </ligand>
</feature>
<dbReference type="GO" id="GO:0050661">
    <property type="term" value="F:NADP binding"/>
    <property type="evidence" value="ECO:0007669"/>
    <property type="project" value="UniProtKB-UniRule"/>
</dbReference>
<dbReference type="Gene3D" id="3.30.360.10">
    <property type="entry name" value="Dihydrodipicolinate Reductase, domain 2"/>
    <property type="match status" value="1"/>
</dbReference>
<dbReference type="HAMAP" id="MF_00559">
    <property type="entry name" value="G3P_dehdrog_arch"/>
    <property type="match status" value="1"/>
</dbReference>
<dbReference type="CDD" id="cd18127">
    <property type="entry name" value="GAPDH_II_C"/>
    <property type="match status" value="1"/>
</dbReference>
<comment type="similarity">
    <text evidence="2 10 12">Belongs to the glyceraldehyde-3-phosphate dehydrogenase family.</text>
</comment>
<sequence length="357" mass="39865">MPVKVAVNGSGTIGKRIVDSVLLNKDFKLVGVAKYKPDYQAYLMIEKGIPVFVPRDRAGEFINSGIEPSGYIDYLFEEADLIYDASPGGKGVLNKKIYEKHGKPVVFQGGEDPEIAEISYSTFCNYSDAINKKNVRVVSCNTTGMLRLLCILEKEYGVKKALAVIIRRAADPKEDNRGPVNSILLDPPEIPSHHGVDARTVAPWLNITSAAVVVPTTLMHMQFIEVELKSPVKKDEVLEVLGRYRRFLLIDSARTGIDSTSKLMELARDAGRMRGDIYENSVFIDTVKIEDTRLYLFQGIHQESIVIPENMDVAYAILGLEHDQYRVVEKTDSLLGVGSLEKLIKTSRHRLKGENHE</sequence>
<dbReference type="GO" id="GO:0005737">
    <property type="term" value="C:cytoplasm"/>
    <property type="evidence" value="ECO:0007669"/>
    <property type="project" value="UniProtKB-SubCell"/>
</dbReference>
<dbReference type="KEGG" id="dfd:Desfe_0262"/>
<evidence type="ECO:0000256" key="10">
    <source>
        <dbReference type="HAMAP-Rule" id="MF_00559"/>
    </source>
</evidence>
<evidence type="ECO:0000256" key="9">
    <source>
        <dbReference type="ARBA" id="ARBA00048853"/>
    </source>
</evidence>
<dbReference type="GO" id="GO:0051287">
    <property type="term" value="F:NAD binding"/>
    <property type="evidence" value="ECO:0007669"/>
    <property type="project" value="UniProtKB-UniRule"/>
</dbReference>
<dbReference type="InterPro" id="IPR020828">
    <property type="entry name" value="GlycerAld_3-P_DH_NAD(P)-bd"/>
</dbReference>
<evidence type="ECO:0000313" key="14">
    <source>
        <dbReference type="EMBL" id="AFL66173.1"/>
    </source>
</evidence>
<gene>
    <name evidence="10" type="primary">gap</name>
    <name evidence="14" type="ORF">Desfe_0262</name>
</gene>
<dbReference type="GO" id="GO:0004365">
    <property type="term" value="F:glyceraldehyde-3-phosphate dehydrogenase (NAD+) (phosphorylating) activity"/>
    <property type="evidence" value="ECO:0007669"/>
    <property type="project" value="UniProtKB-UniRule"/>
</dbReference>
<evidence type="ECO:0000256" key="8">
    <source>
        <dbReference type="ARBA" id="ARBA00048067"/>
    </source>
</evidence>
<evidence type="ECO:0000256" key="11">
    <source>
        <dbReference type="PIRSR" id="PIRSR000149-1"/>
    </source>
</evidence>
<feature type="binding site" evidence="10">
    <location>
        <position position="168"/>
    </location>
    <ligand>
        <name>NAD(+)</name>
        <dbReference type="ChEBI" id="CHEBI:57540"/>
    </ligand>
</feature>
<dbReference type="InterPro" id="IPR020831">
    <property type="entry name" value="GlycerAld/Erythrose_P_DH"/>
</dbReference>
<dbReference type="EMBL" id="CP003321">
    <property type="protein sequence ID" value="AFL66173.1"/>
    <property type="molecule type" value="Genomic_DNA"/>
</dbReference>
<feature type="domain" description="Glyceraldehyde 3-phosphate dehydrogenase NAD(P) binding" evidence="13">
    <location>
        <begin position="3"/>
        <end position="140"/>
    </location>
</feature>
<evidence type="ECO:0000256" key="1">
    <source>
        <dbReference type="ARBA" id="ARBA00004869"/>
    </source>
</evidence>
<dbReference type="InterPro" id="IPR006436">
    <property type="entry name" value="Glyceraldehyde-3-P_DH_2_arc"/>
</dbReference>
<dbReference type="NCBIfam" id="TIGR01546">
    <property type="entry name" value="GAPDH-II_archae"/>
    <property type="match status" value="1"/>
</dbReference>
<dbReference type="Proteomes" id="UP000006175">
    <property type="component" value="Chromosome"/>
</dbReference>
<evidence type="ECO:0000256" key="4">
    <source>
        <dbReference type="ARBA" id="ARBA00022857"/>
    </source>
</evidence>
<dbReference type="SMART" id="SM00846">
    <property type="entry name" value="Gp_dh_N"/>
    <property type="match status" value="1"/>
</dbReference>
<dbReference type="SUPFAM" id="SSF51735">
    <property type="entry name" value="NAD(P)-binding Rossmann-fold domains"/>
    <property type="match status" value="1"/>
</dbReference>
<dbReference type="GO" id="GO:0006096">
    <property type="term" value="P:glycolytic process"/>
    <property type="evidence" value="ECO:0007669"/>
    <property type="project" value="UniProtKB-UniRule"/>
</dbReference>
<dbReference type="eggNOG" id="arCOG00493">
    <property type="taxonomic scope" value="Archaea"/>
</dbReference>
<dbReference type="SUPFAM" id="SSF55347">
    <property type="entry name" value="Glyceraldehyde-3-phosphate dehydrogenase-like, C-terminal domain"/>
    <property type="match status" value="1"/>
</dbReference>
<dbReference type="CDD" id="cd02278">
    <property type="entry name" value="GAPDH_II_N"/>
    <property type="match status" value="1"/>
</dbReference>
<comment type="catalytic activity">
    <reaction evidence="9 10 12">
        <text>D-glyceraldehyde 3-phosphate + phosphate + NAD(+) = (2R)-3-phospho-glyceroyl phosphate + NADH + H(+)</text>
        <dbReference type="Rhea" id="RHEA:10300"/>
        <dbReference type="ChEBI" id="CHEBI:15378"/>
        <dbReference type="ChEBI" id="CHEBI:43474"/>
        <dbReference type="ChEBI" id="CHEBI:57540"/>
        <dbReference type="ChEBI" id="CHEBI:57604"/>
        <dbReference type="ChEBI" id="CHEBI:57945"/>
        <dbReference type="ChEBI" id="CHEBI:59776"/>
        <dbReference type="EC" id="1.2.1.59"/>
    </reaction>
</comment>
<dbReference type="PROSITE" id="PS00071">
    <property type="entry name" value="GAPDH"/>
    <property type="match status" value="1"/>
</dbReference>
<evidence type="ECO:0000256" key="3">
    <source>
        <dbReference type="ARBA" id="ARBA00011881"/>
    </source>
</evidence>
<keyword evidence="4 10" id="KW-0521">NADP</keyword>
<dbReference type="AlphaFoldDB" id="I3XQE9"/>
<keyword evidence="15" id="KW-1185">Reference proteome</keyword>
<dbReference type="GO" id="GO:0047100">
    <property type="term" value="F:glyceraldehyde-3-phosphate dehydrogenase (NADP+) (phosphorylating) activity"/>
    <property type="evidence" value="ECO:0007669"/>
    <property type="project" value="RHEA"/>
</dbReference>
<evidence type="ECO:0000313" key="15">
    <source>
        <dbReference type="Proteomes" id="UP000006175"/>
    </source>
</evidence>
<dbReference type="EC" id="1.2.1.59" evidence="10 12"/>
<dbReference type="UniPathway" id="UPA00109">
    <property type="reaction ID" value="UER00184"/>
</dbReference>
<keyword evidence="6 10" id="KW-0520">NAD</keyword>
<evidence type="ECO:0000256" key="5">
    <source>
        <dbReference type="ARBA" id="ARBA00023002"/>
    </source>
</evidence>
<feature type="active site" description="Nucleophile" evidence="10 11">
    <location>
        <position position="140"/>
    </location>
</feature>
<dbReference type="HOGENOM" id="CLU_069533_0_0_2"/>
<dbReference type="InterPro" id="IPR036291">
    <property type="entry name" value="NAD(P)-bd_dom_sf"/>
</dbReference>
<dbReference type="Pfam" id="PF02800">
    <property type="entry name" value="Gp_dh_C"/>
    <property type="match status" value="1"/>
</dbReference>
<keyword evidence="10 12" id="KW-0963">Cytoplasm</keyword>
<keyword evidence="5 10" id="KW-0560">Oxidoreductase</keyword>
<organism evidence="14 15">
    <name type="scientific">Desulfurococcus amylolyticus DSM 16532</name>
    <dbReference type="NCBI Taxonomy" id="768672"/>
    <lineage>
        <taxon>Archaea</taxon>
        <taxon>Thermoproteota</taxon>
        <taxon>Thermoprotei</taxon>
        <taxon>Desulfurococcales</taxon>
        <taxon>Desulfurococcaceae</taxon>
        <taxon>Desulfurococcus</taxon>
    </lineage>
</organism>
<dbReference type="Gene3D" id="3.40.50.720">
    <property type="entry name" value="NAD(P)-binding Rossmann-like Domain"/>
    <property type="match status" value="1"/>
</dbReference>
<dbReference type="PIRSF" id="PIRSF000149">
    <property type="entry name" value="GAP_DH"/>
    <property type="match status" value="1"/>
</dbReference>
<feature type="binding site" evidence="10">
    <location>
        <begin position="12"/>
        <end position="13"/>
    </location>
    <ligand>
        <name>NAD(+)</name>
        <dbReference type="ChEBI" id="CHEBI:57540"/>
    </ligand>
</feature>
<feature type="binding site" evidence="10">
    <location>
        <position position="302"/>
    </location>
    <ligand>
        <name>NAD(+)</name>
        <dbReference type="ChEBI" id="CHEBI:57540"/>
    </ligand>
</feature>
<comment type="pathway">
    <text evidence="1 10 12">Carbohydrate degradation; glycolysis; pyruvate from D-glyceraldehyde 3-phosphate: step 1/5.</text>
</comment>
<comment type="subcellular location">
    <subcellularLocation>
        <location evidence="10 12">Cytoplasm</location>
    </subcellularLocation>
</comment>
<dbReference type="NCBIfam" id="NF003251">
    <property type="entry name" value="PRK04207.1"/>
    <property type="match status" value="1"/>
</dbReference>
<feature type="binding site" evidence="10">
    <location>
        <begin position="139"/>
        <end position="141"/>
    </location>
    <ligand>
        <name>D-glyceraldehyde 3-phosphate</name>
        <dbReference type="ChEBI" id="CHEBI:59776"/>
    </ligand>
</feature>
<evidence type="ECO:0000256" key="2">
    <source>
        <dbReference type="ARBA" id="ARBA00007406"/>
    </source>
</evidence>
<proteinExistence type="inferred from homology"/>